<organism evidence="8 9">
    <name type="scientific">Planococcus dechangensis</name>
    <dbReference type="NCBI Taxonomy" id="1176255"/>
    <lineage>
        <taxon>Bacteria</taxon>
        <taxon>Bacillati</taxon>
        <taxon>Bacillota</taxon>
        <taxon>Bacilli</taxon>
        <taxon>Bacillales</taxon>
        <taxon>Caryophanaceae</taxon>
        <taxon>Planococcus</taxon>
    </lineage>
</organism>
<dbReference type="NCBIfam" id="NF010352">
    <property type="entry name" value="PRK13780.1"/>
    <property type="match status" value="1"/>
</dbReference>
<dbReference type="NCBIfam" id="TIGR01003">
    <property type="entry name" value="PTS_HPr_family"/>
    <property type="match status" value="1"/>
</dbReference>
<dbReference type="InterPro" id="IPR001020">
    <property type="entry name" value="PTS_HPr_His_P_site"/>
</dbReference>
<evidence type="ECO:0000313" key="9">
    <source>
        <dbReference type="Proteomes" id="UP001595932"/>
    </source>
</evidence>
<dbReference type="CDD" id="cd00367">
    <property type="entry name" value="PTS-HPr_like"/>
    <property type="match status" value="1"/>
</dbReference>
<dbReference type="SUPFAM" id="SSF55594">
    <property type="entry name" value="HPr-like"/>
    <property type="match status" value="1"/>
</dbReference>
<comment type="caution">
    <text evidence="8">The sequence shown here is derived from an EMBL/GenBank/DDBJ whole genome shotgun (WGS) entry which is preliminary data.</text>
</comment>
<keyword evidence="9" id="KW-1185">Reference proteome</keyword>
<dbReference type="InterPro" id="IPR050399">
    <property type="entry name" value="HPr"/>
</dbReference>
<dbReference type="PROSITE" id="PS00369">
    <property type="entry name" value="PTS_HPR_HIS"/>
    <property type="match status" value="1"/>
</dbReference>
<keyword evidence="5" id="KW-0762">Sugar transport</keyword>
<dbReference type="Gene3D" id="3.30.1340.10">
    <property type="entry name" value="HPr-like"/>
    <property type="match status" value="1"/>
</dbReference>
<comment type="function">
    <text evidence="1">General (non sugar-specific) component of the phosphoenolpyruvate-dependent sugar phosphotransferase system (sugar PTS). This major carbohydrate active-transport system catalyzes the phosphorylation of incoming sugar substrates concomitantly with their translocation across the cell membrane. The phosphoryl group from phosphoenolpyruvate (PEP) is transferred to the phosphoryl carrier protein HPr by enzyme I. Phospho-HPr then transfers it to the PTS EIIA domain.</text>
</comment>
<protein>
    <recommendedName>
        <fullName evidence="3">Phosphocarrier protein HPr</fullName>
    </recommendedName>
</protein>
<evidence type="ECO:0000259" key="7">
    <source>
        <dbReference type="PROSITE" id="PS51350"/>
    </source>
</evidence>
<name>A0ABV9MC14_9BACL</name>
<evidence type="ECO:0000256" key="4">
    <source>
        <dbReference type="ARBA" id="ARBA00022490"/>
    </source>
</evidence>
<dbReference type="PANTHER" id="PTHR33705">
    <property type="entry name" value="PHOSPHOCARRIER PROTEIN HPR"/>
    <property type="match status" value="1"/>
</dbReference>
<evidence type="ECO:0000256" key="3">
    <source>
        <dbReference type="ARBA" id="ARBA00020422"/>
    </source>
</evidence>
<dbReference type="EMBL" id="JBHSGL010000005">
    <property type="protein sequence ID" value="MFC4712143.1"/>
    <property type="molecule type" value="Genomic_DNA"/>
</dbReference>
<evidence type="ECO:0000256" key="5">
    <source>
        <dbReference type="ARBA" id="ARBA00022597"/>
    </source>
</evidence>
<dbReference type="PANTHER" id="PTHR33705:SF2">
    <property type="entry name" value="PHOSPHOCARRIER PROTEIN NPR"/>
    <property type="match status" value="1"/>
</dbReference>
<reference evidence="9" key="1">
    <citation type="journal article" date="2019" name="Int. J. Syst. Evol. Microbiol.">
        <title>The Global Catalogue of Microorganisms (GCM) 10K type strain sequencing project: providing services to taxonomists for standard genome sequencing and annotation.</title>
        <authorList>
            <consortium name="The Broad Institute Genomics Platform"/>
            <consortium name="The Broad Institute Genome Sequencing Center for Infectious Disease"/>
            <person name="Wu L."/>
            <person name="Ma J."/>
        </authorList>
    </citation>
    <scope>NUCLEOTIDE SEQUENCE [LARGE SCALE GENOMIC DNA]</scope>
    <source>
        <strain evidence="9">CGMCC 1.12151</strain>
    </source>
</reference>
<evidence type="ECO:0000256" key="1">
    <source>
        <dbReference type="ARBA" id="ARBA00003681"/>
    </source>
</evidence>
<dbReference type="RefSeq" id="WP_377277136.1">
    <property type="nucleotide sequence ID" value="NZ_JBHSGL010000005.1"/>
</dbReference>
<keyword evidence="4" id="KW-0963">Cytoplasm</keyword>
<keyword evidence="6" id="KW-0598">Phosphotransferase system</keyword>
<dbReference type="PRINTS" id="PR00107">
    <property type="entry name" value="PHOSPHOCPHPR"/>
</dbReference>
<proteinExistence type="predicted"/>
<accession>A0ABV9MC14</accession>
<keyword evidence="5" id="KW-0813">Transport</keyword>
<dbReference type="PROSITE" id="PS51350">
    <property type="entry name" value="PTS_HPR_DOM"/>
    <property type="match status" value="1"/>
</dbReference>
<sequence length="89" mass="9288">MVEKQYTITDEAGVHARPASALVGSVSKFQSDITLEYKGKNVNLKSILGVMSLGVTSGSTVTIAADGADEEEAMARIDEVLKSEGISNG</sequence>
<dbReference type="InterPro" id="IPR035895">
    <property type="entry name" value="HPr-like_sf"/>
</dbReference>
<evidence type="ECO:0000313" key="8">
    <source>
        <dbReference type="EMBL" id="MFC4712143.1"/>
    </source>
</evidence>
<evidence type="ECO:0000256" key="6">
    <source>
        <dbReference type="ARBA" id="ARBA00022683"/>
    </source>
</evidence>
<dbReference type="PROSITE" id="PS00589">
    <property type="entry name" value="PTS_HPR_SER"/>
    <property type="match status" value="1"/>
</dbReference>
<feature type="domain" description="HPr" evidence="7">
    <location>
        <begin position="1"/>
        <end position="89"/>
    </location>
</feature>
<comment type="subcellular location">
    <subcellularLocation>
        <location evidence="2">Cytoplasm</location>
    </subcellularLocation>
</comment>
<dbReference type="Proteomes" id="UP001595932">
    <property type="component" value="Unassembled WGS sequence"/>
</dbReference>
<evidence type="ECO:0000256" key="2">
    <source>
        <dbReference type="ARBA" id="ARBA00004496"/>
    </source>
</evidence>
<dbReference type="InterPro" id="IPR002114">
    <property type="entry name" value="PTS_HPr_Ser_P_site"/>
</dbReference>
<dbReference type="Pfam" id="PF00381">
    <property type="entry name" value="PTS-HPr"/>
    <property type="match status" value="1"/>
</dbReference>
<gene>
    <name evidence="8" type="ORF">ACFO5U_04725</name>
</gene>
<dbReference type="InterPro" id="IPR000032">
    <property type="entry name" value="HPr-like"/>
</dbReference>